<organism evidence="2 3">
    <name type="scientific">Recurvomyces mirabilis</name>
    <dbReference type="NCBI Taxonomy" id="574656"/>
    <lineage>
        <taxon>Eukaryota</taxon>
        <taxon>Fungi</taxon>
        <taxon>Dikarya</taxon>
        <taxon>Ascomycota</taxon>
        <taxon>Pezizomycotina</taxon>
        <taxon>Dothideomycetes</taxon>
        <taxon>Dothideomycetidae</taxon>
        <taxon>Mycosphaerellales</taxon>
        <taxon>Teratosphaeriaceae</taxon>
        <taxon>Recurvomyces</taxon>
    </lineage>
</organism>
<proteinExistence type="predicted"/>
<dbReference type="Pfam" id="PF09796">
    <property type="entry name" value="QCR10"/>
    <property type="match status" value="1"/>
</dbReference>
<feature type="transmembrane region" description="Helical" evidence="1">
    <location>
        <begin position="45"/>
        <end position="64"/>
    </location>
</feature>
<evidence type="ECO:0000256" key="1">
    <source>
        <dbReference type="SAM" id="Phobius"/>
    </source>
</evidence>
<gene>
    <name evidence="2" type="ORF">LTR78_009041</name>
</gene>
<evidence type="ECO:0000313" key="3">
    <source>
        <dbReference type="Proteomes" id="UP001274830"/>
    </source>
</evidence>
<accession>A0AAE0WIL5</accession>
<comment type="caution">
    <text evidence="2">The sequence shown here is derived from an EMBL/GenBank/DDBJ whole genome shotgun (WGS) entry which is preliminary data.</text>
</comment>
<dbReference type="GO" id="GO:0005739">
    <property type="term" value="C:mitochondrion"/>
    <property type="evidence" value="ECO:0007669"/>
    <property type="project" value="GOC"/>
</dbReference>
<keyword evidence="1" id="KW-0812">Transmembrane</keyword>
<protein>
    <submittedName>
        <fullName evidence="2">Uncharacterized protein</fullName>
    </submittedName>
</protein>
<sequence>MLPTLIRRADGGMTSSPVRGGTQPQRFRVNDYQSFKSKYGPDGTLGVSFGAAAGIFALFFFDGVPRVQRDILQKIPFIGSFYKHEVPPEDNPF</sequence>
<dbReference type="EMBL" id="JAUTXT010000047">
    <property type="protein sequence ID" value="KAK3671080.1"/>
    <property type="molecule type" value="Genomic_DNA"/>
</dbReference>
<dbReference type="Proteomes" id="UP001274830">
    <property type="component" value="Unassembled WGS sequence"/>
</dbReference>
<keyword evidence="3" id="KW-1185">Reference proteome</keyword>
<dbReference type="AlphaFoldDB" id="A0AAE0WIL5"/>
<reference evidence="2" key="1">
    <citation type="submission" date="2023-07" db="EMBL/GenBank/DDBJ databases">
        <title>Black Yeasts Isolated from many extreme environments.</title>
        <authorList>
            <person name="Coleine C."/>
            <person name="Stajich J.E."/>
            <person name="Selbmann L."/>
        </authorList>
    </citation>
    <scope>NUCLEOTIDE SEQUENCE</scope>
    <source>
        <strain evidence="2">CCFEE 5485</strain>
    </source>
</reference>
<name>A0AAE0WIL5_9PEZI</name>
<keyword evidence="1" id="KW-1133">Transmembrane helix</keyword>
<keyword evidence="1" id="KW-0472">Membrane</keyword>
<dbReference type="GO" id="GO:0006122">
    <property type="term" value="P:mitochondrial electron transport, ubiquinol to cytochrome c"/>
    <property type="evidence" value="ECO:0007669"/>
    <property type="project" value="InterPro"/>
</dbReference>
<dbReference type="PANTHER" id="PTHR28254">
    <property type="entry name" value="CYTOCHROME B-C1 COMPLEX SUBUNIT 10"/>
    <property type="match status" value="1"/>
</dbReference>
<dbReference type="PANTHER" id="PTHR28254:SF1">
    <property type="entry name" value="CYTOCHROME B-C1 COMPLEX SUBUNIT 10, MITOCHONDRIAL"/>
    <property type="match status" value="1"/>
</dbReference>
<evidence type="ECO:0000313" key="2">
    <source>
        <dbReference type="EMBL" id="KAK3671080.1"/>
    </source>
</evidence>
<dbReference type="InterPro" id="IPR019182">
    <property type="entry name" value="Cytochrome_b-c1_su10_fun"/>
</dbReference>